<evidence type="ECO:0000256" key="3">
    <source>
        <dbReference type="ARBA" id="ARBA00023002"/>
    </source>
</evidence>
<keyword evidence="2" id="KW-0521">NADP</keyword>
<dbReference type="GO" id="GO:0016491">
    <property type="term" value="F:oxidoreductase activity"/>
    <property type="evidence" value="ECO:0007669"/>
    <property type="project" value="UniProtKB-KW"/>
</dbReference>
<evidence type="ECO:0000256" key="2">
    <source>
        <dbReference type="ARBA" id="ARBA00022857"/>
    </source>
</evidence>
<dbReference type="InterPro" id="IPR036291">
    <property type="entry name" value="NAD(P)-bd_dom_sf"/>
</dbReference>
<dbReference type="AlphaFoldDB" id="A0A1Y2EW06"/>
<reference evidence="4 5" key="1">
    <citation type="submission" date="2016-07" db="EMBL/GenBank/DDBJ databases">
        <title>Pervasive Adenine N6-methylation of Active Genes in Fungi.</title>
        <authorList>
            <consortium name="DOE Joint Genome Institute"/>
            <person name="Mondo S.J."/>
            <person name="Dannebaum R.O."/>
            <person name="Kuo R.C."/>
            <person name="Labutti K."/>
            <person name="Haridas S."/>
            <person name="Kuo A."/>
            <person name="Salamov A."/>
            <person name="Ahrendt S.R."/>
            <person name="Lipzen A."/>
            <person name="Sullivan W."/>
            <person name="Andreopoulos W.B."/>
            <person name="Clum A."/>
            <person name="Lindquist E."/>
            <person name="Daum C."/>
            <person name="Ramamoorthy G.K."/>
            <person name="Gryganskyi A."/>
            <person name="Culley D."/>
            <person name="Magnuson J.K."/>
            <person name="James T.Y."/>
            <person name="O'Malley M.A."/>
            <person name="Stajich J.E."/>
            <person name="Spatafora J.W."/>
            <person name="Visel A."/>
            <person name="Grigoriev I.V."/>
        </authorList>
    </citation>
    <scope>NUCLEOTIDE SEQUENCE [LARGE SCALE GENOMIC DNA]</scope>
    <source>
        <strain evidence="4 5">62-1032</strain>
    </source>
</reference>
<dbReference type="InterPro" id="IPR020904">
    <property type="entry name" value="Sc_DH/Rdtase_CS"/>
</dbReference>
<comment type="similarity">
    <text evidence="1">Belongs to the short-chain dehydrogenases/reductases (SDR) family.</text>
</comment>
<dbReference type="InParanoid" id="A0A1Y2EW06"/>
<name>A0A1Y2EW06_9BASI</name>
<dbReference type="PRINTS" id="PR00080">
    <property type="entry name" value="SDRFAMILY"/>
</dbReference>
<dbReference type="CDD" id="cd05233">
    <property type="entry name" value="SDR_c"/>
    <property type="match status" value="1"/>
</dbReference>
<dbReference type="PRINTS" id="PR00081">
    <property type="entry name" value="GDHRDH"/>
</dbReference>
<dbReference type="OrthoDB" id="417891at2759"/>
<evidence type="ECO:0000313" key="5">
    <source>
        <dbReference type="Proteomes" id="UP000193467"/>
    </source>
</evidence>
<dbReference type="SUPFAM" id="SSF51735">
    <property type="entry name" value="NAD(P)-binding Rossmann-fold domains"/>
    <property type="match status" value="1"/>
</dbReference>
<proteinExistence type="inferred from homology"/>
<dbReference type="EMBL" id="MCGR01000038">
    <property type="protein sequence ID" value="ORY75316.1"/>
    <property type="molecule type" value="Genomic_DNA"/>
</dbReference>
<comment type="caution">
    <text evidence="4">The sequence shown here is derived from an EMBL/GenBank/DDBJ whole genome shotgun (WGS) entry which is preliminary data.</text>
</comment>
<dbReference type="InterPro" id="IPR051122">
    <property type="entry name" value="SDR_DHRS6-like"/>
</dbReference>
<evidence type="ECO:0000313" key="4">
    <source>
        <dbReference type="EMBL" id="ORY75316.1"/>
    </source>
</evidence>
<evidence type="ECO:0000256" key="1">
    <source>
        <dbReference type="ARBA" id="ARBA00006484"/>
    </source>
</evidence>
<dbReference type="STRING" id="106004.A0A1Y2EW06"/>
<dbReference type="Proteomes" id="UP000193467">
    <property type="component" value="Unassembled WGS sequence"/>
</dbReference>
<dbReference type="InterPro" id="IPR002347">
    <property type="entry name" value="SDR_fam"/>
</dbReference>
<gene>
    <name evidence="4" type="ORF">BCR35DRAFT_333115</name>
</gene>
<dbReference type="PROSITE" id="PS00061">
    <property type="entry name" value="ADH_SHORT"/>
    <property type="match status" value="1"/>
</dbReference>
<dbReference type="PANTHER" id="PTHR43477">
    <property type="entry name" value="DIHYDROANTICAPSIN 7-DEHYDROGENASE"/>
    <property type="match status" value="1"/>
</dbReference>
<keyword evidence="3" id="KW-0560">Oxidoreductase</keyword>
<keyword evidence="5" id="KW-1185">Reference proteome</keyword>
<dbReference type="PANTHER" id="PTHR43477:SF1">
    <property type="entry name" value="DIHYDROANTICAPSIN 7-DEHYDROGENASE"/>
    <property type="match status" value="1"/>
</dbReference>
<sequence length="257" mass="26353">MSTAAASSSWASDWVHPQGSVIVITGAGSGIGLATAVLAAKQGYQVAAWDISAEGLKKTIEMAGEEFGSSIHPIIADIASESAVNDAMEKSSKIGTVRMLVNNAGPVAIGGKGGFMDMTHAAFAMVHYPTEAFMATNPPEGSSVVNISSVVGPIQGGGGAWYSAAKAGIAGFTKNLAVVYKGKVRVNAVAPGGPIRTPRNTKFIDEGVFEKILERNPTGRPGKPEELANGIMFLLSPAASYINGHLLVIDGGLSIAE</sequence>
<protein>
    <submittedName>
        <fullName evidence="4">2-hydroxycyclohexanecarboxyl-CoA dehydrogenase</fullName>
    </submittedName>
</protein>
<dbReference type="Gene3D" id="3.40.50.720">
    <property type="entry name" value="NAD(P)-binding Rossmann-like Domain"/>
    <property type="match status" value="1"/>
</dbReference>
<dbReference type="Pfam" id="PF13561">
    <property type="entry name" value="adh_short_C2"/>
    <property type="match status" value="1"/>
</dbReference>
<organism evidence="4 5">
    <name type="scientific">Leucosporidium creatinivorum</name>
    <dbReference type="NCBI Taxonomy" id="106004"/>
    <lineage>
        <taxon>Eukaryota</taxon>
        <taxon>Fungi</taxon>
        <taxon>Dikarya</taxon>
        <taxon>Basidiomycota</taxon>
        <taxon>Pucciniomycotina</taxon>
        <taxon>Microbotryomycetes</taxon>
        <taxon>Leucosporidiales</taxon>
        <taxon>Leucosporidium</taxon>
    </lineage>
</organism>
<accession>A0A1Y2EW06</accession>